<dbReference type="Proteomes" id="UP000215244">
    <property type="component" value="Chromosome"/>
</dbReference>
<dbReference type="Pfam" id="PF13650">
    <property type="entry name" value="Asp_protease_2"/>
    <property type="match status" value="1"/>
</dbReference>
<dbReference type="InterPro" id="IPR034122">
    <property type="entry name" value="Retropepsin-like_bacterial"/>
</dbReference>
<dbReference type="EMBL" id="CP022957">
    <property type="protein sequence ID" value="ASV32555.1"/>
    <property type="molecule type" value="Genomic_DNA"/>
</dbReference>
<dbReference type="KEGG" id="marb:CJ263_04470"/>
<name>A0A223VB05_9FLAO</name>
<dbReference type="CDD" id="cd05483">
    <property type="entry name" value="retropepsin_like_bacteria"/>
    <property type="match status" value="1"/>
</dbReference>
<sequence length="151" mass="16885">MKSLKKKLIKRGYHRIPLTLTNTNHLEVFAKINGRSGRFILDTGASNTCIGFDRMDQFDLISKSSEIKAAGAGATEMDTLTSTKNHIEIGQWKKKKLKIVLFDLVHVNTALISHNAQPVDGVIGADILNKAKAIIDYRKMCVYLKSKKNEK</sequence>
<evidence type="ECO:0000313" key="2">
    <source>
        <dbReference type="Proteomes" id="UP000215244"/>
    </source>
</evidence>
<organism evidence="1 2">
    <name type="scientific">Maribacter cobaltidurans</name>
    <dbReference type="NCBI Taxonomy" id="1178778"/>
    <lineage>
        <taxon>Bacteria</taxon>
        <taxon>Pseudomonadati</taxon>
        <taxon>Bacteroidota</taxon>
        <taxon>Flavobacteriia</taxon>
        <taxon>Flavobacteriales</taxon>
        <taxon>Flavobacteriaceae</taxon>
        <taxon>Maribacter</taxon>
    </lineage>
</organism>
<proteinExistence type="predicted"/>
<dbReference type="OrthoDB" id="5975497at2"/>
<dbReference type="AlphaFoldDB" id="A0A223VB05"/>
<keyword evidence="2" id="KW-1185">Reference proteome</keyword>
<dbReference type="InterPro" id="IPR021109">
    <property type="entry name" value="Peptidase_aspartic_dom_sf"/>
</dbReference>
<dbReference type="GO" id="GO:0004190">
    <property type="term" value="F:aspartic-type endopeptidase activity"/>
    <property type="evidence" value="ECO:0007669"/>
    <property type="project" value="InterPro"/>
</dbReference>
<reference evidence="1 2" key="1">
    <citation type="submission" date="2017-08" db="EMBL/GenBank/DDBJ databases">
        <title>The complete genome sequence of Maribacter sp. B1, isolated from deep-sea sediment.</title>
        <authorList>
            <person name="Wu Y.-H."/>
            <person name="Cheng H."/>
            <person name="Xu X.-W."/>
        </authorList>
    </citation>
    <scope>NUCLEOTIDE SEQUENCE [LARGE SCALE GENOMIC DNA]</scope>
    <source>
        <strain evidence="1 2">B1</strain>
    </source>
</reference>
<keyword evidence="1" id="KW-0645">Protease</keyword>
<gene>
    <name evidence="1" type="ORF">CJ263_04470</name>
</gene>
<dbReference type="SUPFAM" id="SSF50630">
    <property type="entry name" value="Acid proteases"/>
    <property type="match status" value="1"/>
</dbReference>
<dbReference type="PROSITE" id="PS00141">
    <property type="entry name" value="ASP_PROTEASE"/>
    <property type="match status" value="1"/>
</dbReference>
<accession>A0A223VB05</accession>
<dbReference type="GO" id="GO:0006508">
    <property type="term" value="P:proteolysis"/>
    <property type="evidence" value="ECO:0007669"/>
    <property type="project" value="UniProtKB-KW"/>
</dbReference>
<dbReference type="RefSeq" id="WP_094999107.1">
    <property type="nucleotide sequence ID" value="NZ_BMJL01000001.1"/>
</dbReference>
<protein>
    <submittedName>
        <fullName evidence="1">Acid protease</fullName>
    </submittedName>
</protein>
<dbReference type="Gene3D" id="2.40.70.10">
    <property type="entry name" value="Acid Proteases"/>
    <property type="match status" value="1"/>
</dbReference>
<keyword evidence="1" id="KW-0378">Hydrolase</keyword>
<evidence type="ECO:0000313" key="1">
    <source>
        <dbReference type="EMBL" id="ASV32555.1"/>
    </source>
</evidence>
<dbReference type="InterPro" id="IPR001969">
    <property type="entry name" value="Aspartic_peptidase_AS"/>
</dbReference>